<dbReference type="GeneID" id="100371762"/>
<evidence type="ECO:0000313" key="8">
    <source>
        <dbReference type="RefSeq" id="XP_006813837.1"/>
    </source>
</evidence>
<dbReference type="InterPro" id="IPR003126">
    <property type="entry name" value="Znf_UBR"/>
</dbReference>
<reference evidence="8" key="1">
    <citation type="submission" date="2025-08" db="UniProtKB">
        <authorList>
            <consortium name="RefSeq"/>
        </authorList>
    </citation>
    <scope>IDENTIFICATION</scope>
    <source>
        <tissue evidence="8">Testes</tissue>
    </source>
</reference>
<dbReference type="Pfam" id="PF02207">
    <property type="entry name" value="zf-UBR"/>
    <property type="match status" value="1"/>
</dbReference>
<keyword evidence="3" id="KW-0862">Zinc</keyword>
<evidence type="ECO:0000256" key="5">
    <source>
        <dbReference type="SAM" id="MobiDB-lite"/>
    </source>
</evidence>
<evidence type="ECO:0000256" key="3">
    <source>
        <dbReference type="ARBA" id="ARBA00022833"/>
    </source>
</evidence>
<keyword evidence="2" id="KW-0863">Zinc-finger</keyword>
<evidence type="ECO:0000313" key="7">
    <source>
        <dbReference type="Proteomes" id="UP000694865"/>
    </source>
</evidence>
<feature type="region of interest" description="Disordered" evidence="5">
    <location>
        <begin position="100"/>
        <end position="135"/>
    </location>
</feature>
<keyword evidence="1" id="KW-0479">Metal-binding</keyword>
<feature type="zinc finger region" description="UBR-type" evidence="4">
    <location>
        <begin position="6"/>
        <end position="81"/>
    </location>
</feature>
<dbReference type="PROSITE" id="PS51157">
    <property type="entry name" value="ZF_UBR"/>
    <property type="match status" value="1"/>
</dbReference>
<feature type="compositionally biased region" description="Basic and acidic residues" evidence="5">
    <location>
        <begin position="126"/>
        <end position="135"/>
    </location>
</feature>
<evidence type="ECO:0000256" key="1">
    <source>
        <dbReference type="ARBA" id="ARBA00022723"/>
    </source>
</evidence>
<dbReference type="PANTHER" id="PTHR21725:SF1">
    <property type="entry name" value="E3 UBIQUITIN-PROTEIN LIGASE UBR4"/>
    <property type="match status" value="1"/>
</dbReference>
<feature type="domain" description="UBR-type" evidence="6">
    <location>
        <begin position="6"/>
        <end position="81"/>
    </location>
</feature>
<sequence>MVDGVGICTIYGIDELLMLLCIVPLPYRYHCHTCKMVDGVGICTICAKVCHKDHELSYAKYGSFFCDCGAKEDGTCQALVKRIPSSGLDSSVAAQTGLQSPFSMDKVPDSSLRRRTSSPTPIDKAQSSEKTNEEANKARLAMCKQVEKFKDVLINHIESSQIVSTILTMVQTLVEPIGENCTRTSPVGAAGRAQKALHELHSIDKTVENTDNLMITILQLSALLKQADSSKRKLTLTRLSSAPVPFTVLNICGNPCNEDLLAVCGLKDCHVLTFTSSGSVSDHLVLHPQLEAGNFIIKAIWLPGSQCELAIVTADFVKIYDLSQDALSPVYYFLLPSGKIRDASFIFTEDSRTMVLMSSAGYIYTQPMEELSSAKHGPFYVTNVLDVTHDDLKDTNGQVAGGGVSVYYSHTLQLLFFSYSQGKTFCASLNKQNNQLPSLFPINFKSNNGSSKSNSPALCQWNEVPNHPGLIYCITQTSGVPVIMMVKPDSIMVQEIKTLPAKAKIQDMVAIRHPSATSEQHRTTLILLCEDGSLRIYMASVENTSYWMSSQFQPASVISVLRPPKKKKTAKSGRPVGQVSFPIDFFEHSQVLNDVEYGGNDLLQLYNVQQIKHRMNTTGMYVASTKPTGFSIDVTNNNSNMVMVGVRFHIGTQSVERVPSFLEMFGRSVQINLSRNRWYDMPFTRDESLTADKKFTIFVGPSVDPAGVTMLDSIKVYGKTKEAFGWPDEPPDEFPSVTGTNLPTVTTSTDTEVAVTLPLPLTSLDRLVASSLEVLEGCFMVLANTE</sequence>
<accession>A0ABM0M1E6</accession>
<organism evidence="7 8">
    <name type="scientific">Saccoglossus kowalevskii</name>
    <name type="common">Acorn worm</name>
    <dbReference type="NCBI Taxonomy" id="10224"/>
    <lineage>
        <taxon>Eukaryota</taxon>
        <taxon>Metazoa</taxon>
        <taxon>Hemichordata</taxon>
        <taxon>Enteropneusta</taxon>
        <taxon>Harrimaniidae</taxon>
        <taxon>Saccoglossus</taxon>
    </lineage>
</organism>
<evidence type="ECO:0000256" key="4">
    <source>
        <dbReference type="PROSITE-ProRule" id="PRU00508"/>
    </source>
</evidence>
<dbReference type="RefSeq" id="XP_006813837.1">
    <property type="nucleotide sequence ID" value="XM_006813774.1"/>
</dbReference>
<dbReference type="Proteomes" id="UP000694865">
    <property type="component" value="Unplaced"/>
</dbReference>
<dbReference type="InterPro" id="IPR036322">
    <property type="entry name" value="WD40_repeat_dom_sf"/>
</dbReference>
<dbReference type="CDD" id="cd19680">
    <property type="entry name" value="UBR-box_UBR4"/>
    <property type="match status" value="1"/>
</dbReference>
<proteinExistence type="predicted"/>
<evidence type="ECO:0000259" key="6">
    <source>
        <dbReference type="PROSITE" id="PS51157"/>
    </source>
</evidence>
<dbReference type="PANTHER" id="PTHR21725">
    <property type="entry name" value="E3 UBIQUITIN-PROTEIN LIGASE UBR4"/>
    <property type="match status" value="1"/>
</dbReference>
<dbReference type="InterPro" id="IPR047509">
    <property type="entry name" value="UBR4-like_UBR-box"/>
</dbReference>
<evidence type="ECO:0000256" key="2">
    <source>
        <dbReference type="ARBA" id="ARBA00022771"/>
    </source>
</evidence>
<dbReference type="InterPro" id="IPR045189">
    <property type="entry name" value="UBR4-like"/>
</dbReference>
<name>A0ABM0M1E6_SACKO</name>
<feature type="non-terminal residue" evidence="8">
    <location>
        <position position="786"/>
    </location>
</feature>
<dbReference type="SUPFAM" id="SSF50978">
    <property type="entry name" value="WD40 repeat-like"/>
    <property type="match status" value="1"/>
</dbReference>
<protein>
    <submittedName>
        <fullName evidence="8">E3 ubiquitin-protein ligase UBR4-like</fullName>
    </submittedName>
</protein>
<keyword evidence="7" id="KW-1185">Reference proteome</keyword>
<dbReference type="SMART" id="SM00396">
    <property type="entry name" value="ZnF_UBR1"/>
    <property type="match status" value="1"/>
</dbReference>
<gene>
    <name evidence="8" type="primary">LOC100371762</name>
</gene>